<keyword evidence="3 6" id="KW-0812">Transmembrane</keyword>
<dbReference type="PANTHER" id="PTHR35007">
    <property type="entry name" value="INTEGRAL MEMBRANE PROTEIN-RELATED"/>
    <property type="match status" value="1"/>
</dbReference>
<proteinExistence type="predicted"/>
<evidence type="ECO:0000313" key="8">
    <source>
        <dbReference type="EMBL" id="CAB4868864.1"/>
    </source>
</evidence>
<gene>
    <name evidence="8" type="ORF">UFOPK3401_00685</name>
</gene>
<evidence type="ECO:0000259" key="7">
    <source>
        <dbReference type="Pfam" id="PF00482"/>
    </source>
</evidence>
<feature type="transmembrane region" description="Helical" evidence="6">
    <location>
        <begin position="280"/>
        <end position="309"/>
    </location>
</feature>
<dbReference type="PANTHER" id="PTHR35007:SF2">
    <property type="entry name" value="PILUS ASSEMBLE PROTEIN"/>
    <property type="match status" value="1"/>
</dbReference>
<evidence type="ECO:0000256" key="2">
    <source>
        <dbReference type="ARBA" id="ARBA00022475"/>
    </source>
</evidence>
<name>A0A6J7DJ41_9ZZZZ</name>
<protein>
    <submittedName>
        <fullName evidence="8">Unannotated protein</fullName>
    </submittedName>
</protein>
<accession>A0A6J7DJ41</accession>
<reference evidence="8" key="1">
    <citation type="submission" date="2020-05" db="EMBL/GenBank/DDBJ databases">
        <authorList>
            <person name="Chiriac C."/>
            <person name="Salcher M."/>
            <person name="Ghai R."/>
            <person name="Kavagutti S V."/>
        </authorList>
    </citation>
    <scope>NUCLEOTIDE SEQUENCE</scope>
</reference>
<sequence length="311" mass="33899">MALILLLLALIAIFVAIALVVLSVGTAVLNRKDVVRSLSAIEEMQISNEKRQLDLNSPFTDRVITPTLEKFTEWGKQFAPADQANRIRRRLDLAGNPPTWDPNRIVAFKVLGLIGGLILGLLLGLLFGSGLIAIIGLMIISSLAGYFGPNLALYQVGYNRTQQMAKDLPDALDLLTISVESGMAFDSAVSQVARNTTGPLAEEFFRLLQEMQIGLSRTEAIRAMGERSDIPELRNFASAMVQADRLGIPVANVLRVQAGEMRTKRSQRAEEMAQKVPVKILFPLVFCILPVLFIMILGPAAISIIGSFAGK</sequence>
<feature type="transmembrane region" description="Helical" evidence="6">
    <location>
        <begin position="132"/>
        <end position="154"/>
    </location>
</feature>
<dbReference type="InterPro" id="IPR018076">
    <property type="entry name" value="T2SS_GspF_dom"/>
</dbReference>
<comment type="subcellular location">
    <subcellularLocation>
        <location evidence="1">Cell membrane</location>
        <topology evidence="1">Multi-pass membrane protein</topology>
    </subcellularLocation>
</comment>
<dbReference type="GO" id="GO:0005886">
    <property type="term" value="C:plasma membrane"/>
    <property type="evidence" value="ECO:0007669"/>
    <property type="project" value="UniProtKB-SubCell"/>
</dbReference>
<evidence type="ECO:0000256" key="4">
    <source>
        <dbReference type="ARBA" id="ARBA00022989"/>
    </source>
</evidence>
<feature type="transmembrane region" description="Helical" evidence="6">
    <location>
        <begin position="106"/>
        <end position="126"/>
    </location>
</feature>
<keyword evidence="2" id="KW-1003">Cell membrane</keyword>
<evidence type="ECO:0000256" key="3">
    <source>
        <dbReference type="ARBA" id="ARBA00022692"/>
    </source>
</evidence>
<feature type="transmembrane region" description="Helical" evidence="6">
    <location>
        <begin position="6"/>
        <end position="29"/>
    </location>
</feature>
<dbReference type="Pfam" id="PF00482">
    <property type="entry name" value="T2SSF"/>
    <property type="match status" value="1"/>
</dbReference>
<keyword evidence="5 6" id="KW-0472">Membrane</keyword>
<keyword evidence="4 6" id="KW-1133">Transmembrane helix</keyword>
<evidence type="ECO:0000256" key="1">
    <source>
        <dbReference type="ARBA" id="ARBA00004651"/>
    </source>
</evidence>
<organism evidence="8">
    <name type="scientific">freshwater metagenome</name>
    <dbReference type="NCBI Taxonomy" id="449393"/>
    <lineage>
        <taxon>unclassified sequences</taxon>
        <taxon>metagenomes</taxon>
        <taxon>ecological metagenomes</taxon>
    </lineage>
</organism>
<dbReference type="AlphaFoldDB" id="A0A6J7DJ41"/>
<feature type="domain" description="Type II secretion system protein GspF" evidence="7">
    <location>
        <begin position="172"/>
        <end position="297"/>
    </location>
</feature>
<evidence type="ECO:0000256" key="5">
    <source>
        <dbReference type="ARBA" id="ARBA00023136"/>
    </source>
</evidence>
<evidence type="ECO:0000256" key="6">
    <source>
        <dbReference type="SAM" id="Phobius"/>
    </source>
</evidence>
<dbReference type="EMBL" id="CAFBLM010000024">
    <property type="protein sequence ID" value="CAB4868864.1"/>
    <property type="molecule type" value="Genomic_DNA"/>
</dbReference>